<keyword evidence="4 5" id="KW-0472">Membrane</keyword>
<dbReference type="CDD" id="cd14978">
    <property type="entry name" value="7tmA_FMRFamide_R-like"/>
    <property type="match status" value="1"/>
</dbReference>
<protein>
    <recommendedName>
        <fullName evidence="6">G-protein coupled receptors family 1 profile domain-containing protein</fullName>
    </recommendedName>
</protein>
<feature type="transmembrane region" description="Helical" evidence="5">
    <location>
        <begin position="61"/>
        <end position="84"/>
    </location>
</feature>
<feature type="transmembrane region" description="Helical" evidence="5">
    <location>
        <begin position="247"/>
        <end position="271"/>
    </location>
</feature>
<name>A0AA88YDW5_PINIB</name>
<evidence type="ECO:0000313" key="8">
    <source>
        <dbReference type="Proteomes" id="UP001186944"/>
    </source>
</evidence>
<keyword evidence="3 5" id="KW-1133">Transmembrane helix</keyword>
<dbReference type="InterPro" id="IPR000276">
    <property type="entry name" value="GPCR_Rhodpsn"/>
</dbReference>
<evidence type="ECO:0000256" key="1">
    <source>
        <dbReference type="ARBA" id="ARBA00004370"/>
    </source>
</evidence>
<dbReference type="GO" id="GO:0005886">
    <property type="term" value="C:plasma membrane"/>
    <property type="evidence" value="ECO:0007669"/>
    <property type="project" value="TreeGrafter"/>
</dbReference>
<evidence type="ECO:0000313" key="7">
    <source>
        <dbReference type="EMBL" id="KAK3094731.1"/>
    </source>
</evidence>
<keyword evidence="8" id="KW-1185">Reference proteome</keyword>
<organism evidence="7 8">
    <name type="scientific">Pinctada imbricata</name>
    <name type="common">Atlantic pearl-oyster</name>
    <name type="synonym">Pinctada martensii</name>
    <dbReference type="NCBI Taxonomy" id="66713"/>
    <lineage>
        <taxon>Eukaryota</taxon>
        <taxon>Metazoa</taxon>
        <taxon>Spiralia</taxon>
        <taxon>Lophotrochozoa</taxon>
        <taxon>Mollusca</taxon>
        <taxon>Bivalvia</taxon>
        <taxon>Autobranchia</taxon>
        <taxon>Pteriomorphia</taxon>
        <taxon>Pterioida</taxon>
        <taxon>Pterioidea</taxon>
        <taxon>Pteriidae</taxon>
        <taxon>Pinctada</taxon>
    </lineage>
</organism>
<dbReference type="PRINTS" id="PR00237">
    <property type="entry name" value="GPCRRHODOPSN"/>
</dbReference>
<accession>A0AA88YDW5</accession>
<dbReference type="InterPro" id="IPR017452">
    <property type="entry name" value="GPCR_Rhodpsn_7TM"/>
</dbReference>
<reference evidence="7" key="1">
    <citation type="submission" date="2019-08" db="EMBL/GenBank/DDBJ databases">
        <title>The improved chromosome-level genome for the pearl oyster Pinctada fucata martensii using PacBio sequencing and Hi-C.</title>
        <authorList>
            <person name="Zheng Z."/>
        </authorList>
    </citation>
    <scope>NUCLEOTIDE SEQUENCE</scope>
    <source>
        <strain evidence="7">ZZ-2019</strain>
        <tissue evidence="7">Adductor muscle</tissue>
    </source>
</reference>
<evidence type="ECO:0000256" key="4">
    <source>
        <dbReference type="ARBA" id="ARBA00023136"/>
    </source>
</evidence>
<dbReference type="GO" id="GO:0008528">
    <property type="term" value="F:G protein-coupled peptide receptor activity"/>
    <property type="evidence" value="ECO:0007669"/>
    <property type="project" value="InterPro"/>
</dbReference>
<evidence type="ECO:0000259" key="6">
    <source>
        <dbReference type="PROSITE" id="PS50262"/>
    </source>
</evidence>
<evidence type="ECO:0000256" key="2">
    <source>
        <dbReference type="ARBA" id="ARBA00022692"/>
    </source>
</evidence>
<feature type="transmembrane region" description="Helical" evidence="5">
    <location>
        <begin position="133"/>
        <end position="166"/>
    </location>
</feature>
<keyword evidence="2 5" id="KW-0812">Transmembrane</keyword>
<dbReference type="EMBL" id="VSWD01000008">
    <property type="protein sequence ID" value="KAK3094731.1"/>
    <property type="molecule type" value="Genomic_DNA"/>
</dbReference>
<dbReference type="PANTHER" id="PTHR46273">
    <property type="entry name" value="MYOSUPPRESSIN RECEPTOR 1, ISOFORM B-RELATED"/>
    <property type="match status" value="1"/>
</dbReference>
<dbReference type="PROSITE" id="PS50262">
    <property type="entry name" value="G_PROTEIN_RECEP_F1_2"/>
    <property type="match status" value="1"/>
</dbReference>
<dbReference type="AlphaFoldDB" id="A0AA88YDW5"/>
<feature type="transmembrane region" description="Helical" evidence="5">
    <location>
        <begin position="96"/>
        <end position="121"/>
    </location>
</feature>
<dbReference type="Proteomes" id="UP001186944">
    <property type="component" value="Unassembled WGS sequence"/>
</dbReference>
<dbReference type="InterPro" id="IPR019427">
    <property type="entry name" value="7TM_GPCR_serpentine_rcpt_Srw"/>
</dbReference>
<gene>
    <name evidence="7" type="ORF">FSP39_005524</name>
</gene>
<comment type="subcellular location">
    <subcellularLocation>
        <location evidence="1">Membrane</location>
    </subcellularLocation>
</comment>
<feature type="domain" description="G-protein coupled receptors family 1 profile" evidence="6">
    <location>
        <begin position="76"/>
        <end position="359"/>
    </location>
</feature>
<dbReference type="PANTHER" id="PTHR46273:SF4">
    <property type="entry name" value="AT19640P"/>
    <property type="match status" value="1"/>
</dbReference>
<sequence length="407" mass="46143">MQYNGNNSNFTTLSLTNFTVSVLENVSSSASNMCVQNNLLTSANQSAPTPVMEFSAKYATIHGYLSVFVCLFGLIANIANVVVLTRKNMVSSTNVILTWLAIADLGTMLTYFPFAMHFYILKDPQLQYYFTRGFGWVLFLLFHASFSIVCHTIAIWLTIALAIFRFLYIWFPTKGMIYCNIRRAKIAIALVIVSTVILCIPNYIMNKLSEMKTEACVNGSLRVVDLTYTVGMRQGTPFYDFNYVFNYWIQATCVKLIPCVMLTLLTILLIIAMHQAHKKRMALKNQGKKDESDRHGEHNRTTLMLLAVVILFLITEFPQGILTLCNIFIDKFYEKVYTPLGDLLDIMALCNNAINFVLYCSMSKQFRDTFISIFCKCCPDKRPGWRKMGVVSSVTNGLTTKTTTTHV</sequence>
<evidence type="ECO:0000256" key="3">
    <source>
        <dbReference type="ARBA" id="ARBA00022989"/>
    </source>
</evidence>
<dbReference type="InterPro" id="IPR053219">
    <property type="entry name" value="GPCR_Dmsr-1"/>
</dbReference>
<dbReference type="SUPFAM" id="SSF81321">
    <property type="entry name" value="Family A G protein-coupled receptor-like"/>
    <property type="match status" value="1"/>
</dbReference>
<feature type="transmembrane region" description="Helical" evidence="5">
    <location>
        <begin position="186"/>
        <end position="204"/>
    </location>
</feature>
<proteinExistence type="predicted"/>
<evidence type="ECO:0000256" key="5">
    <source>
        <dbReference type="SAM" id="Phobius"/>
    </source>
</evidence>
<feature type="transmembrane region" description="Helical" evidence="5">
    <location>
        <begin position="341"/>
        <end position="360"/>
    </location>
</feature>
<feature type="transmembrane region" description="Helical" evidence="5">
    <location>
        <begin position="303"/>
        <end position="329"/>
    </location>
</feature>
<comment type="caution">
    <text evidence="7">The sequence shown here is derived from an EMBL/GenBank/DDBJ whole genome shotgun (WGS) entry which is preliminary data.</text>
</comment>
<dbReference type="Pfam" id="PF10324">
    <property type="entry name" value="7TM_GPCR_Srw"/>
    <property type="match status" value="1"/>
</dbReference>
<dbReference type="Gene3D" id="1.20.1070.10">
    <property type="entry name" value="Rhodopsin 7-helix transmembrane proteins"/>
    <property type="match status" value="1"/>
</dbReference>